<keyword evidence="4 12" id="KW-0479">Metal-binding</keyword>
<gene>
    <name evidence="12" type="primary">ligA</name>
    <name evidence="15" type="ordered locus">B488_06010</name>
</gene>
<feature type="binding site" evidence="12">
    <location>
        <position position="459"/>
    </location>
    <ligand>
        <name>Zn(2+)</name>
        <dbReference type="ChEBI" id="CHEBI:29105"/>
    </ligand>
</feature>
<dbReference type="InterPro" id="IPR010994">
    <property type="entry name" value="RuvA_2-like"/>
</dbReference>
<feature type="binding site" evidence="12">
    <location>
        <begin position="42"/>
        <end position="46"/>
    </location>
    <ligand>
        <name>NAD(+)</name>
        <dbReference type="ChEBI" id="CHEBI:57540"/>
    </ligand>
</feature>
<dbReference type="Pfam" id="PF12826">
    <property type="entry name" value="HHH_2"/>
    <property type="match status" value="1"/>
</dbReference>
<keyword evidence="6 12" id="KW-0862">Zinc</keyword>
<dbReference type="InterPro" id="IPR012340">
    <property type="entry name" value="NA-bd_OB-fold"/>
</dbReference>
<dbReference type="GO" id="GO:0006260">
    <property type="term" value="P:DNA replication"/>
    <property type="evidence" value="ECO:0007669"/>
    <property type="project" value="UniProtKB-KW"/>
</dbReference>
<evidence type="ECO:0000256" key="5">
    <source>
        <dbReference type="ARBA" id="ARBA00022763"/>
    </source>
</evidence>
<dbReference type="SUPFAM" id="SSF50249">
    <property type="entry name" value="Nucleic acid-binding proteins"/>
    <property type="match status" value="1"/>
</dbReference>
<keyword evidence="5 12" id="KW-0227">DNA damage</keyword>
<accession>L0EVB9</accession>
<keyword evidence="16" id="KW-1185">Reference proteome</keyword>
<dbReference type="KEGG" id="lcc:B488_06010"/>
<dbReference type="Pfam" id="PF03119">
    <property type="entry name" value="DNA_ligase_ZBD"/>
    <property type="match status" value="1"/>
</dbReference>
<feature type="binding site" evidence="12">
    <location>
        <position position="184"/>
    </location>
    <ligand>
        <name>NAD(+)</name>
        <dbReference type="ChEBI" id="CHEBI:57540"/>
    </ligand>
</feature>
<keyword evidence="2 12" id="KW-0436">Ligase</keyword>
<dbReference type="NCBIfam" id="NF005932">
    <property type="entry name" value="PRK07956.1"/>
    <property type="match status" value="1"/>
</dbReference>
<name>L0EVB9_LIBCB</name>
<evidence type="ECO:0000256" key="11">
    <source>
        <dbReference type="ARBA" id="ARBA00034005"/>
    </source>
</evidence>
<evidence type="ECO:0000256" key="10">
    <source>
        <dbReference type="ARBA" id="ARBA00023211"/>
    </source>
</evidence>
<dbReference type="InterPro" id="IPR004149">
    <property type="entry name" value="Znf_DNAligase_C4"/>
</dbReference>
<dbReference type="PANTHER" id="PTHR23389:SF9">
    <property type="entry name" value="DNA LIGASE"/>
    <property type="match status" value="1"/>
</dbReference>
<dbReference type="Pfam" id="PF03120">
    <property type="entry name" value="OB_DNA_ligase"/>
    <property type="match status" value="1"/>
</dbReference>
<keyword evidence="3 12" id="KW-0235">DNA replication</keyword>
<dbReference type="CDD" id="cd00114">
    <property type="entry name" value="LIGANc"/>
    <property type="match status" value="1"/>
</dbReference>
<keyword evidence="8 12" id="KW-0520">NAD</keyword>
<evidence type="ECO:0000256" key="1">
    <source>
        <dbReference type="ARBA" id="ARBA00004067"/>
    </source>
</evidence>
<evidence type="ECO:0000256" key="4">
    <source>
        <dbReference type="ARBA" id="ARBA00022723"/>
    </source>
</evidence>
<evidence type="ECO:0000256" key="9">
    <source>
        <dbReference type="ARBA" id="ARBA00023204"/>
    </source>
</evidence>
<dbReference type="Gene3D" id="1.10.287.610">
    <property type="entry name" value="Helix hairpin bin"/>
    <property type="match status" value="1"/>
</dbReference>
<keyword evidence="7 12" id="KW-0460">Magnesium</keyword>
<sequence>MEVYPVQNLTEEQAKQELSFLSTAIAHHDKLYYNDSAPEISDAEYDTLKQRYFALESYFPHLVFYDSPSYRVGFTPSSTFASVVHSQPMLSLDNSFSDRNIEDFISGIYRSLGRPVDNSIAFTVEPKIDGLSIAIRYEKGQLVTAATRGDGLVGENVTKNVLTIEQIPKILPKQAPDILEVRGEIYMARSDFLLLNEQMISEGKNTYASPRNTASGSLRQLDAQITASRRLQFFAYGLGEVSTDFVDSQYEALQKLRSWNFPINQWLKKFYNLKDILAYYHEIDLSRPRLDYDIDGVVYKVDDFVLQKKLGSRSRSPRWATAHKFLAEQAYTRLLNIEIQVGRTGALTPVARLEPITIGGVVVANATLHNEDYIKGLGASGELLREGRDIRIGDIVVVNRAGDVIPQVIDVVLDQRSPDIQPFRFPSFCPVCKSHAVRDIDSKTGKIDSVRRCTGSFICPAQGLERLKHVVSRNAFNIKGLGDKQIEFFFHSEDPSLYIKNAPDIFTLQHRQQESITKLENISGFGKVSVNKLYDAINERRSISLDRFIFSLGIRHVGIETARCLAETYGSYKNFESSIKQVLYKEENACNMLKSVPLVGDVIVHSIIEFYKEPGNLNVIDLLLQEVSLKDNNQDIFKKKSALSGKTIVFTGSLETMNREDAKIKAIQLGAKVSSSVSQLTDIIVVGKNPGSKVLQGNSLGISLINEQQWIDFIKKSF</sequence>
<feature type="binding site" evidence="12">
    <location>
        <position position="148"/>
    </location>
    <ligand>
        <name>NAD(+)</name>
        <dbReference type="ChEBI" id="CHEBI:57540"/>
    </ligand>
</feature>
<evidence type="ECO:0000256" key="13">
    <source>
        <dbReference type="RuleBase" id="RU000618"/>
    </source>
</evidence>
<evidence type="ECO:0000256" key="12">
    <source>
        <dbReference type="HAMAP-Rule" id="MF_01588"/>
    </source>
</evidence>
<feature type="binding site" evidence="12">
    <location>
        <position position="300"/>
    </location>
    <ligand>
        <name>NAD(+)</name>
        <dbReference type="ChEBI" id="CHEBI:57540"/>
    </ligand>
</feature>
<dbReference type="RefSeq" id="WP_015273020.1">
    <property type="nucleotide sequence ID" value="NC_019907.1"/>
</dbReference>
<evidence type="ECO:0000313" key="16">
    <source>
        <dbReference type="Proteomes" id="UP000010799"/>
    </source>
</evidence>
<comment type="caution">
    <text evidence="12">Lacks conserved residue(s) required for the propagation of feature annotation.</text>
</comment>
<dbReference type="SMART" id="SM00532">
    <property type="entry name" value="LIGANc"/>
    <property type="match status" value="1"/>
</dbReference>
<dbReference type="GO" id="GO:0003911">
    <property type="term" value="F:DNA ligase (NAD+) activity"/>
    <property type="evidence" value="ECO:0007669"/>
    <property type="project" value="UniProtKB-UniRule"/>
</dbReference>
<dbReference type="InterPro" id="IPR004150">
    <property type="entry name" value="NAD_DNA_ligase_OB"/>
</dbReference>
<dbReference type="Gene3D" id="2.40.50.140">
    <property type="entry name" value="Nucleic acid-binding proteins"/>
    <property type="match status" value="1"/>
</dbReference>
<dbReference type="EMBL" id="CP003789">
    <property type="protein sequence ID" value="AGA64593.1"/>
    <property type="molecule type" value="Genomic_DNA"/>
</dbReference>
<feature type="active site" description="N6-AMP-lysine intermediate" evidence="12">
    <location>
        <position position="127"/>
    </location>
</feature>
<dbReference type="InterPro" id="IPR033136">
    <property type="entry name" value="DNA_ligase_CS"/>
</dbReference>
<dbReference type="SUPFAM" id="SSF52113">
    <property type="entry name" value="BRCT domain"/>
    <property type="match status" value="1"/>
</dbReference>
<evidence type="ECO:0000256" key="6">
    <source>
        <dbReference type="ARBA" id="ARBA00022833"/>
    </source>
</evidence>
<dbReference type="AlphaFoldDB" id="L0EVB9"/>
<evidence type="ECO:0000256" key="3">
    <source>
        <dbReference type="ARBA" id="ARBA00022705"/>
    </source>
</evidence>
<reference evidence="15 16" key="1">
    <citation type="journal article" date="2012" name="Stand. Genomic Sci.">
        <title>Complete genome sequence of Liberibacter crescens BT-1.</title>
        <authorList>
            <person name="Leonard M.T."/>
            <person name="Fagen J.R."/>
            <person name="Davis-Richardson A.G."/>
            <person name="Davis M.J."/>
            <person name="Triplett E.W."/>
        </authorList>
    </citation>
    <scope>NUCLEOTIDE SEQUENCE [LARGE SCALE GENOMIC DNA]</scope>
    <source>
        <strain evidence="15 16">BT-1</strain>
    </source>
</reference>
<dbReference type="SUPFAM" id="SSF47781">
    <property type="entry name" value="RuvA domain 2-like"/>
    <property type="match status" value="1"/>
</dbReference>
<dbReference type="InterPro" id="IPR001679">
    <property type="entry name" value="DNA_ligase"/>
</dbReference>
<dbReference type="NCBIfam" id="TIGR00575">
    <property type="entry name" value="dnlj"/>
    <property type="match status" value="1"/>
</dbReference>
<evidence type="ECO:0000256" key="7">
    <source>
        <dbReference type="ARBA" id="ARBA00022842"/>
    </source>
</evidence>
<dbReference type="GO" id="GO:0005829">
    <property type="term" value="C:cytosol"/>
    <property type="evidence" value="ECO:0007669"/>
    <property type="project" value="TreeGrafter"/>
</dbReference>
<evidence type="ECO:0000256" key="2">
    <source>
        <dbReference type="ARBA" id="ARBA00022598"/>
    </source>
</evidence>
<feature type="binding site" evidence="12">
    <location>
        <position position="324"/>
    </location>
    <ligand>
        <name>NAD(+)</name>
        <dbReference type="ChEBI" id="CHEBI:57540"/>
    </ligand>
</feature>
<feature type="binding site" evidence="12">
    <location>
        <begin position="91"/>
        <end position="92"/>
    </location>
    <ligand>
        <name>NAD(+)</name>
        <dbReference type="ChEBI" id="CHEBI:57540"/>
    </ligand>
</feature>
<feature type="binding site" evidence="12">
    <location>
        <position position="429"/>
    </location>
    <ligand>
        <name>Zn(2+)</name>
        <dbReference type="ChEBI" id="CHEBI:29105"/>
    </ligand>
</feature>
<dbReference type="Pfam" id="PF00533">
    <property type="entry name" value="BRCT"/>
    <property type="match status" value="1"/>
</dbReference>
<dbReference type="InterPro" id="IPR018239">
    <property type="entry name" value="DNA_ligase_AS"/>
</dbReference>
<dbReference type="eggNOG" id="COG0272">
    <property type="taxonomic scope" value="Bacteria"/>
</dbReference>
<dbReference type="PROSITE" id="PS01055">
    <property type="entry name" value="DNA_LIGASE_N1"/>
    <property type="match status" value="1"/>
</dbReference>
<evidence type="ECO:0000256" key="8">
    <source>
        <dbReference type="ARBA" id="ARBA00023027"/>
    </source>
</evidence>
<dbReference type="FunFam" id="3.30.470.30:FF:000001">
    <property type="entry name" value="DNA ligase"/>
    <property type="match status" value="1"/>
</dbReference>
<dbReference type="InterPro" id="IPR036420">
    <property type="entry name" value="BRCT_dom_sf"/>
</dbReference>
<dbReference type="SUPFAM" id="SSF56091">
    <property type="entry name" value="DNA ligase/mRNA capping enzyme, catalytic domain"/>
    <property type="match status" value="1"/>
</dbReference>
<dbReference type="PIRSF" id="PIRSF001604">
    <property type="entry name" value="LigA"/>
    <property type="match status" value="1"/>
</dbReference>
<dbReference type="EC" id="6.5.1.2" evidence="12 13"/>
<comment type="cofactor">
    <cofactor evidence="12">
        <name>Mg(2+)</name>
        <dbReference type="ChEBI" id="CHEBI:18420"/>
    </cofactor>
    <cofactor evidence="12">
        <name>Mn(2+)</name>
        <dbReference type="ChEBI" id="CHEBI:29035"/>
    </cofactor>
</comment>
<keyword evidence="10 12" id="KW-0464">Manganese</keyword>
<proteinExistence type="inferred from homology"/>
<evidence type="ECO:0000259" key="14">
    <source>
        <dbReference type="PROSITE" id="PS50172"/>
    </source>
</evidence>
<dbReference type="GO" id="GO:0046872">
    <property type="term" value="F:metal ion binding"/>
    <property type="evidence" value="ECO:0007669"/>
    <property type="project" value="UniProtKB-KW"/>
</dbReference>
<dbReference type="STRING" id="1215343.B488_06010"/>
<dbReference type="PROSITE" id="PS50172">
    <property type="entry name" value="BRCT"/>
    <property type="match status" value="1"/>
</dbReference>
<feature type="binding site" evidence="12">
    <location>
        <position position="432"/>
    </location>
    <ligand>
        <name>Zn(2+)</name>
        <dbReference type="ChEBI" id="CHEBI:29105"/>
    </ligand>
</feature>
<dbReference type="Pfam" id="PF01653">
    <property type="entry name" value="DNA_ligase_aden"/>
    <property type="match status" value="1"/>
</dbReference>
<dbReference type="SMART" id="SM00292">
    <property type="entry name" value="BRCT"/>
    <property type="match status" value="1"/>
</dbReference>
<dbReference type="Proteomes" id="UP000010799">
    <property type="component" value="Chromosome"/>
</dbReference>
<dbReference type="PROSITE" id="PS01056">
    <property type="entry name" value="DNA_LIGASE_N2"/>
    <property type="match status" value="1"/>
</dbReference>
<dbReference type="Gene3D" id="3.40.50.10190">
    <property type="entry name" value="BRCT domain"/>
    <property type="match status" value="1"/>
</dbReference>
<dbReference type="InterPro" id="IPR013840">
    <property type="entry name" value="DNAligase_N"/>
</dbReference>
<dbReference type="Gene3D" id="6.20.10.30">
    <property type="match status" value="1"/>
</dbReference>
<dbReference type="InterPro" id="IPR013839">
    <property type="entry name" value="DNAligase_adenylation"/>
</dbReference>
<dbReference type="InterPro" id="IPR001357">
    <property type="entry name" value="BRCT_dom"/>
</dbReference>
<keyword evidence="9 12" id="KW-0234">DNA repair</keyword>
<dbReference type="CDD" id="cd17748">
    <property type="entry name" value="BRCT_DNA_ligase_like"/>
    <property type="match status" value="1"/>
</dbReference>
<dbReference type="HAMAP" id="MF_01588">
    <property type="entry name" value="DNA_ligase_A"/>
    <property type="match status" value="1"/>
</dbReference>
<dbReference type="HOGENOM" id="CLU_007764_2_1_5"/>
<evidence type="ECO:0000313" key="15">
    <source>
        <dbReference type="EMBL" id="AGA64593.1"/>
    </source>
</evidence>
<dbReference type="Gene3D" id="3.30.470.30">
    <property type="entry name" value="DNA ligase/mRNA capping enzyme"/>
    <property type="match status" value="1"/>
</dbReference>
<comment type="catalytic activity">
    <reaction evidence="11 12 13">
        <text>NAD(+) + (deoxyribonucleotide)n-3'-hydroxyl + 5'-phospho-(deoxyribonucleotide)m = (deoxyribonucleotide)n+m + AMP + beta-nicotinamide D-nucleotide.</text>
        <dbReference type="EC" id="6.5.1.2"/>
    </reaction>
</comment>
<dbReference type="PATRIC" id="fig|1215343.11.peg.612"/>
<comment type="function">
    <text evidence="1 12">DNA ligase that catalyzes the formation of phosphodiester linkages between 5'-phosphoryl and 3'-hydroxyl groups in double-stranded DNA using NAD as a coenzyme and as the energy source for the reaction. It is essential for DNA replication and repair of damaged DNA.</text>
</comment>
<protein>
    <recommendedName>
        <fullName evidence="12 13">DNA ligase</fullName>
        <ecNumber evidence="12 13">6.5.1.2</ecNumber>
    </recommendedName>
    <alternativeName>
        <fullName evidence="12">Polydeoxyribonucleotide synthase [NAD(+)]</fullName>
    </alternativeName>
</protein>
<comment type="similarity">
    <text evidence="12">Belongs to the NAD-dependent DNA ligase family. LigA subfamily.</text>
</comment>
<organism evidence="15 16">
    <name type="scientific">Liberibacter crescens (strain BT-1)</name>
    <dbReference type="NCBI Taxonomy" id="1215343"/>
    <lineage>
        <taxon>Bacteria</taxon>
        <taxon>Pseudomonadati</taxon>
        <taxon>Pseudomonadota</taxon>
        <taxon>Alphaproteobacteria</taxon>
        <taxon>Hyphomicrobiales</taxon>
        <taxon>Rhizobiaceae</taxon>
        <taxon>Liberibacter</taxon>
    </lineage>
</organism>
<dbReference type="Gene3D" id="1.10.150.20">
    <property type="entry name" value="5' to 3' exonuclease, C-terminal subdomain"/>
    <property type="match status" value="2"/>
</dbReference>
<dbReference type="InterPro" id="IPR041663">
    <property type="entry name" value="DisA/LigA_HHH"/>
</dbReference>
<feature type="domain" description="BRCT" evidence="14">
    <location>
        <begin position="638"/>
        <end position="711"/>
    </location>
</feature>
<feature type="binding site" evidence="12">
    <location>
        <position position="125"/>
    </location>
    <ligand>
        <name>NAD(+)</name>
        <dbReference type="ChEBI" id="CHEBI:57540"/>
    </ligand>
</feature>
<dbReference type="PANTHER" id="PTHR23389">
    <property type="entry name" value="CHROMOSOME TRANSMISSION FIDELITY FACTOR 18"/>
    <property type="match status" value="1"/>
</dbReference>
<dbReference type="GO" id="GO:0006281">
    <property type="term" value="P:DNA repair"/>
    <property type="evidence" value="ECO:0007669"/>
    <property type="project" value="UniProtKB-KW"/>
</dbReference>